<evidence type="ECO:0000256" key="1">
    <source>
        <dbReference type="ARBA" id="ARBA00006432"/>
    </source>
</evidence>
<evidence type="ECO:0000313" key="6">
    <source>
        <dbReference type="Proteomes" id="UP000694287"/>
    </source>
</evidence>
<dbReference type="Pfam" id="PF00501">
    <property type="entry name" value="AMP-binding"/>
    <property type="match status" value="1"/>
</dbReference>
<evidence type="ECO:0000313" key="5">
    <source>
        <dbReference type="EMBL" id="MBW0137058.1"/>
    </source>
</evidence>
<organism evidence="5 6">
    <name type="scientific">Pseudonocardia abyssalis</name>
    <dbReference type="NCBI Taxonomy" id="2792008"/>
    <lineage>
        <taxon>Bacteria</taxon>
        <taxon>Bacillati</taxon>
        <taxon>Actinomycetota</taxon>
        <taxon>Actinomycetes</taxon>
        <taxon>Pseudonocardiales</taxon>
        <taxon>Pseudonocardiaceae</taxon>
        <taxon>Pseudonocardia</taxon>
    </lineage>
</organism>
<protein>
    <submittedName>
        <fullName evidence="5">AMP-binding protein</fullName>
    </submittedName>
</protein>
<proteinExistence type="inferred from homology"/>
<feature type="domain" description="AMP-binding enzyme C-terminal" evidence="4">
    <location>
        <begin position="440"/>
        <end position="516"/>
    </location>
</feature>
<dbReference type="InterPro" id="IPR000873">
    <property type="entry name" value="AMP-dep_synth/lig_dom"/>
</dbReference>
<comment type="similarity">
    <text evidence="1">Belongs to the ATP-dependent AMP-binding enzyme family.</text>
</comment>
<dbReference type="PANTHER" id="PTHR43201">
    <property type="entry name" value="ACYL-COA SYNTHETASE"/>
    <property type="match status" value="1"/>
</dbReference>
<dbReference type="PROSITE" id="PS00455">
    <property type="entry name" value="AMP_BINDING"/>
    <property type="match status" value="1"/>
</dbReference>
<dbReference type="EMBL" id="JADQDK010000001">
    <property type="protein sequence ID" value="MBW0137058.1"/>
    <property type="molecule type" value="Genomic_DNA"/>
</dbReference>
<sequence length="537" mass="58219">MTGSSYLPAQTDAKILDITVGDLLREVAAAEPDRHALIACAPGRTPRIWTYRALLDDAERAAQWLLTKFRPGEHITVWAPNVPDWILLQYGAALAGLVLVTANPALRAGELEYVLRQSKSVGIAYSDSFRGTDMAAIADEVRGHVPEVREAIRFDTWYSDLPNCFGADQELPIVAPTAAAQLQYTSGTTGFPKGALLHHRGLITSAAYVHERAQFPRHGVWVTALPLFHTAACAMSVLGTAVSRGTIVVCQLFDPTLVLTALQEYRADLYAGVPAMMIALLAHPDFESFDLSSLSVAISGGDAVPPELVREVEQRFGARFSTVYGQTELSPIITQTSPDDTIDDKCGTVGRPLPNVEISVVAPGTTDPVAIGEQGEICARGYQAMLGYFDMPEQTAQTIDATGWLHTGDLGVLDERGYLRVTGRIKDMIIRGGENIYPREIEAVLTDHPAVAGAIVVGVPDAQWGEIVAAIIEPSDAANPPTAKELHDIVRSRLAPAKTPRDWYLSGQMPVNAMGKLQKFVLREQITAERLDRLPEK</sequence>
<dbReference type="RefSeq" id="WP_218603590.1">
    <property type="nucleotide sequence ID" value="NZ_JADQDJ010000141.1"/>
</dbReference>
<dbReference type="Pfam" id="PF13193">
    <property type="entry name" value="AMP-binding_C"/>
    <property type="match status" value="1"/>
</dbReference>
<feature type="domain" description="AMP-dependent synthetase/ligase" evidence="3">
    <location>
        <begin position="25"/>
        <end position="389"/>
    </location>
</feature>
<name>A0ABS6UXQ5_9PSEU</name>
<comment type="caution">
    <text evidence="5">The sequence shown here is derived from an EMBL/GenBank/DDBJ whole genome shotgun (WGS) entry which is preliminary data.</text>
</comment>
<reference evidence="5 6" key="1">
    <citation type="submission" date="2020-11" db="EMBL/GenBank/DDBJ databases">
        <title>Pseudonocardia abyssalis sp. nov. and Pseudonocardia oceani sp. nov., description and phylogenomic analysis of two novel actinomycetes isolated from the deep Southern Ocean.</title>
        <authorList>
            <person name="Parra J."/>
        </authorList>
    </citation>
    <scope>NUCLEOTIDE SEQUENCE [LARGE SCALE GENOMIC DNA]</scope>
    <source>
        <strain evidence="5 6">KRD-168</strain>
    </source>
</reference>
<dbReference type="InterPro" id="IPR025110">
    <property type="entry name" value="AMP-bd_C"/>
</dbReference>
<accession>A0ABS6UXQ5</accession>
<keyword evidence="2" id="KW-0436">Ligase</keyword>
<keyword evidence="6" id="KW-1185">Reference proteome</keyword>
<dbReference type="PANTHER" id="PTHR43201:SF5">
    <property type="entry name" value="MEDIUM-CHAIN ACYL-COA LIGASE ACSF2, MITOCHONDRIAL"/>
    <property type="match status" value="1"/>
</dbReference>
<evidence type="ECO:0000259" key="3">
    <source>
        <dbReference type="Pfam" id="PF00501"/>
    </source>
</evidence>
<evidence type="ECO:0000256" key="2">
    <source>
        <dbReference type="ARBA" id="ARBA00022598"/>
    </source>
</evidence>
<dbReference type="InterPro" id="IPR020845">
    <property type="entry name" value="AMP-binding_CS"/>
</dbReference>
<evidence type="ECO:0000259" key="4">
    <source>
        <dbReference type="Pfam" id="PF13193"/>
    </source>
</evidence>
<gene>
    <name evidence="5" type="ORF">I4I81_22735</name>
</gene>
<dbReference type="Proteomes" id="UP000694287">
    <property type="component" value="Unassembled WGS sequence"/>
</dbReference>